<dbReference type="InterPro" id="IPR031259">
    <property type="entry name" value="ILBP"/>
</dbReference>
<comment type="caution">
    <text evidence="2">The sequence shown here is derived from an EMBL/GenBank/DDBJ whole genome shotgun (WGS) entry which is preliminary data.</text>
</comment>
<name>A0A8E0S4M3_9TREM</name>
<keyword evidence="3" id="KW-1185">Reference proteome</keyword>
<reference evidence="2" key="1">
    <citation type="submission" date="2019-05" db="EMBL/GenBank/DDBJ databases">
        <title>Annotation for the trematode Fasciolopsis buski.</title>
        <authorList>
            <person name="Choi Y.-J."/>
        </authorList>
    </citation>
    <scope>NUCLEOTIDE SEQUENCE</scope>
    <source>
        <strain evidence="2">HT</strain>
        <tissue evidence="2">Whole worm</tissue>
    </source>
</reference>
<dbReference type="AlphaFoldDB" id="A0A8E0S4M3"/>
<dbReference type="Proteomes" id="UP000728185">
    <property type="component" value="Unassembled WGS sequence"/>
</dbReference>
<dbReference type="InterPro" id="IPR012674">
    <property type="entry name" value="Calycin"/>
</dbReference>
<evidence type="ECO:0000313" key="2">
    <source>
        <dbReference type="EMBL" id="KAA0196041.1"/>
    </source>
</evidence>
<evidence type="ECO:0000256" key="1">
    <source>
        <dbReference type="ARBA" id="ARBA00008390"/>
    </source>
</evidence>
<dbReference type="OrthoDB" id="412780at2759"/>
<evidence type="ECO:0000313" key="3">
    <source>
        <dbReference type="Proteomes" id="UP000728185"/>
    </source>
</evidence>
<accession>A0A8E0S4M3</accession>
<dbReference type="PRINTS" id="PR00178">
    <property type="entry name" value="FATTYACIDBP"/>
</dbReference>
<comment type="similarity">
    <text evidence="1">Belongs to the calycin superfamily. Fatty-acid binding protein (FABP) family.</text>
</comment>
<proteinExistence type="inferred from homology"/>
<dbReference type="EMBL" id="LUCM01003275">
    <property type="protein sequence ID" value="KAA0196041.1"/>
    <property type="molecule type" value="Genomic_DNA"/>
</dbReference>
<sequence>MAQFVGSWNLEQAKNVEALFHKIGVTQIKKEHLDNPKGVVTFTLDGNKMTMKMDSPVRKSEVTFTFGVEFEEETFSGQKARNSWLNQRKPDLHSNGSHAIPSRNDAKLKILHDVIPIHFALSDYKRIYLSD</sequence>
<dbReference type="PANTHER" id="PTHR11955">
    <property type="entry name" value="FATTY ACID BINDING PROTEIN"/>
    <property type="match status" value="1"/>
</dbReference>
<organism evidence="2 3">
    <name type="scientific">Fasciolopsis buskii</name>
    <dbReference type="NCBI Taxonomy" id="27845"/>
    <lineage>
        <taxon>Eukaryota</taxon>
        <taxon>Metazoa</taxon>
        <taxon>Spiralia</taxon>
        <taxon>Lophotrochozoa</taxon>
        <taxon>Platyhelminthes</taxon>
        <taxon>Trematoda</taxon>
        <taxon>Digenea</taxon>
        <taxon>Plagiorchiida</taxon>
        <taxon>Echinostomata</taxon>
        <taxon>Echinostomatoidea</taxon>
        <taxon>Fasciolidae</taxon>
        <taxon>Fasciolopsis</taxon>
    </lineage>
</organism>
<dbReference type="Gene3D" id="2.40.128.20">
    <property type="match status" value="1"/>
</dbReference>
<dbReference type="InterPro" id="IPR000463">
    <property type="entry name" value="Fatty_acid-bd"/>
</dbReference>
<protein>
    <submittedName>
        <fullName evidence="2">Uncharacterized protein</fullName>
    </submittedName>
</protein>
<dbReference type="SUPFAM" id="SSF50814">
    <property type="entry name" value="Lipocalins"/>
    <property type="match status" value="1"/>
</dbReference>
<dbReference type="CDD" id="cd00742">
    <property type="entry name" value="FABP"/>
    <property type="match status" value="1"/>
</dbReference>
<gene>
    <name evidence="2" type="ORF">FBUS_04104</name>
</gene>
<dbReference type="GO" id="GO:0008289">
    <property type="term" value="F:lipid binding"/>
    <property type="evidence" value="ECO:0007669"/>
    <property type="project" value="UniProtKB-KW"/>
</dbReference>